<feature type="domain" description="DUF7668" evidence="1">
    <location>
        <begin position="29"/>
        <end position="127"/>
    </location>
</feature>
<protein>
    <recommendedName>
        <fullName evidence="1">DUF7668 domain-containing protein</fullName>
    </recommendedName>
</protein>
<reference evidence="3" key="1">
    <citation type="journal article" date="2019" name="Int. J. Syst. Evol. Microbiol.">
        <title>The Global Catalogue of Microorganisms (GCM) 10K type strain sequencing project: providing services to taxonomists for standard genome sequencing and annotation.</title>
        <authorList>
            <consortium name="The Broad Institute Genomics Platform"/>
            <consortium name="The Broad Institute Genome Sequencing Center for Infectious Disease"/>
            <person name="Wu L."/>
            <person name="Ma J."/>
        </authorList>
    </citation>
    <scope>NUCLEOTIDE SEQUENCE [LARGE SCALE GENOMIC DNA]</scope>
    <source>
        <strain evidence="3">NBRC 108723</strain>
    </source>
</reference>
<gene>
    <name evidence="2" type="ORF">GCM10007938_06100</name>
</gene>
<evidence type="ECO:0000313" key="2">
    <source>
        <dbReference type="EMBL" id="GLT16833.1"/>
    </source>
</evidence>
<evidence type="ECO:0000259" key="1">
    <source>
        <dbReference type="Pfam" id="PF24705"/>
    </source>
</evidence>
<comment type="caution">
    <text evidence="2">The sequence shown here is derived from an EMBL/GenBank/DDBJ whole genome shotgun (WGS) entry which is preliminary data.</text>
</comment>
<dbReference type="Proteomes" id="UP001157138">
    <property type="component" value="Unassembled WGS sequence"/>
</dbReference>
<name>A0ABQ6EUJ3_9VIBR</name>
<dbReference type="EMBL" id="BSPW01000013">
    <property type="protein sequence ID" value="GLT16833.1"/>
    <property type="molecule type" value="Genomic_DNA"/>
</dbReference>
<proteinExistence type="predicted"/>
<organism evidence="2 3">
    <name type="scientific">Vibrio zhanjiangensis</name>
    <dbReference type="NCBI Taxonomy" id="1046128"/>
    <lineage>
        <taxon>Bacteria</taxon>
        <taxon>Pseudomonadati</taxon>
        <taxon>Pseudomonadota</taxon>
        <taxon>Gammaproteobacteria</taxon>
        <taxon>Vibrionales</taxon>
        <taxon>Vibrionaceae</taxon>
        <taxon>Vibrio</taxon>
    </lineage>
</organism>
<dbReference type="InterPro" id="IPR056085">
    <property type="entry name" value="DUF7668"/>
</dbReference>
<accession>A0ABQ6EUJ3</accession>
<keyword evidence="3" id="KW-1185">Reference proteome</keyword>
<sequence>MVTEVVIEKNESDELPLPRLWRPIFTEIVSAIVKKDYLLTCVTRFNVFISQESADQISDYIEDYGETIVDLPEDTWDSSTFLWMGDRWNVLIDLWTDKEGHSDLVLKAEVKEGSSGYLVVVEMVYVL</sequence>
<dbReference type="Pfam" id="PF24705">
    <property type="entry name" value="DUF7668"/>
    <property type="match status" value="1"/>
</dbReference>
<evidence type="ECO:0000313" key="3">
    <source>
        <dbReference type="Proteomes" id="UP001157138"/>
    </source>
</evidence>